<dbReference type="EMBL" id="BKCJ010000644">
    <property type="protein sequence ID" value="GEU35015.1"/>
    <property type="molecule type" value="Genomic_DNA"/>
</dbReference>
<organism evidence="1">
    <name type="scientific">Tanacetum cinerariifolium</name>
    <name type="common">Dalmatian daisy</name>
    <name type="synonym">Chrysanthemum cinerariifolium</name>
    <dbReference type="NCBI Taxonomy" id="118510"/>
    <lineage>
        <taxon>Eukaryota</taxon>
        <taxon>Viridiplantae</taxon>
        <taxon>Streptophyta</taxon>
        <taxon>Embryophyta</taxon>
        <taxon>Tracheophyta</taxon>
        <taxon>Spermatophyta</taxon>
        <taxon>Magnoliopsida</taxon>
        <taxon>eudicotyledons</taxon>
        <taxon>Gunneridae</taxon>
        <taxon>Pentapetalae</taxon>
        <taxon>asterids</taxon>
        <taxon>campanulids</taxon>
        <taxon>Asterales</taxon>
        <taxon>Asteraceae</taxon>
        <taxon>Asteroideae</taxon>
        <taxon>Anthemideae</taxon>
        <taxon>Anthemidinae</taxon>
        <taxon>Tanacetum</taxon>
    </lineage>
</organism>
<feature type="non-terminal residue" evidence="1">
    <location>
        <position position="1"/>
    </location>
</feature>
<accession>A0A6L2JGJ3</accession>
<comment type="caution">
    <text evidence="1">The sequence shown here is derived from an EMBL/GenBank/DDBJ whole genome shotgun (WGS) entry which is preliminary data.</text>
</comment>
<sequence length="260" mass="29179">PVFHTYIHIHSVCGFVHVAALEVDVLYQSVVPSVRTKRKLRYDSVDVLEVGSSFKKQSIREASKVGLQRESNLPSICNDVLAMEYMCMNPGRGGRNENTHINGIRMEPLPNLVKLPFCVSLTNPQPTTTRGSIYMLLTNGDILRVNAYSSTWEILTPPAPTLECDQAGTLKQLVKYSVKLGFAFKPPNGCWEIWVLNIDHSWEKAYVFTANQDIENKPIKVGLYDVDTRVVADRGTIISYMFKGGETGHSSQIFSFKSDF</sequence>
<evidence type="ECO:0008006" key="2">
    <source>
        <dbReference type="Google" id="ProtNLM"/>
    </source>
</evidence>
<evidence type="ECO:0000313" key="1">
    <source>
        <dbReference type="EMBL" id="GEU35015.1"/>
    </source>
</evidence>
<reference evidence="1" key="1">
    <citation type="journal article" date="2019" name="Sci. Rep.">
        <title>Draft genome of Tanacetum cinerariifolium, the natural source of mosquito coil.</title>
        <authorList>
            <person name="Yamashiro T."/>
            <person name="Shiraishi A."/>
            <person name="Satake H."/>
            <person name="Nakayama K."/>
        </authorList>
    </citation>
    <scope>NUCLEOTIDE SEQUENCE</scope>
</reference>
<dbReference type="AlphaFoldDB" id="A0A6L2JGJ3"/>
<protein>
    <recommendedName>
        <fullName evidence="2">F-box associated domain-containing protein</fullName>
    </recommendedName>
</protein>
<proteinExistence type="predicted"/>
<gene>
    <name evidence="1" type="ORF">Tci_006993</name>
</gene>
<name>A0A6L2JGJ3_TANCI</name>